<reference evidence="2 3" key="1">
    <citation type="submission" date="2009-08" db="EMBL/GenBank/DDBJ databases">
        <title>The draft genome of Rhodobacter sp. SW2.</title>
        <authorList>
            <consortium name="US DOE Joint Genome Institute (JGI-PGF)"/>
            <person name="Lucas S."/>
            <person name="Copeland A."/>
            <person name="Lapidus A."/>
            <person name="Glavina del Rio T."/>
            <person name="Tice H."/>
            <person name="Bruce D."/>
            <person name="Goodwin L."/>
            <person name="Pitluck S."/>
            <person name="Larimer F."/>
            <person name="Land M.L."/>
            <person name="Hauser L."/>
            <person name="Emerson D."/>
        </authorList>
    </citation>
    <scope>NUCLEOTIDE SEQUENCE [LARGE SCALE GENOMIC DNA]</scope>
    <source>
        <strain evidence="2 3">SW2</strain>
    </source>
</reference>
<dbReference type="STRING" id="371731.Rsw2DRAFT_1937"/>
<evidence type="ECO:0000313" key="3">
    <source>
        <dbReference type="Proteomes" id="UP000010121"/>
    </source>
</evidence>
<dbReference type="EMBL" id="ACYY01000011">
    <property type="protein sequence ID" value="EEW25182.1"/>
    <property type="molecule type" value="Genomic_DNA"/>
</dbReference>
<sequence length="153" mass="16325">MPEIKRDTLFGSNIPTPLAEGETLLQSWTSDRASYWRGHAILALVGGVIAGIVLVARGDPAPWVGPVAAVLAIGARAAYLASEALVLNWRLTNRRLLGPAGRNIPLGDISKARPFFGDVQIVTHGGDKHLMKYLADAPAVITAIDAARQGRRK</sequence>
<evidence type="ECO:0008006" key="4">
    <source>
        <dbReference type="Google" id="ProtNLM"/>
    </source>
</evidence>
<accession>C8S1K9</accession>
<dbReference type="OrthoDB" id="7861868at2"/>
<comment type="caution">
    <text evidence="2">The sequence shown here is derived from an EMBL/GenBank/DDBJ whole genome shotgun (WGS) entry which is preliminary data.</text>
</comment>
<feature type="transmembrane region" description="Helical" evidence="1">
    <location>
        <begin position="40"/>
        <end position="57"/>
    </location>
</feature>
<organism evidence="2 3">
    <name type="scientific">Rhodobacter ferrooxidans</name>
    <dbReference type="NCBI Taxonomy" id="371731"/>
    <lineage>
        <taxon>Bacteria</taxon>
        <taxon>Pseudomonadati</taxon>
        <taxon>Pseudomonadota</taxon>
        <taxon>Alphaproteobacteria</taxon>
        <taxon>Rhodobacterales</taxon>
        <taxon>Rhodobacter group</taxon>
        <taxon>Rhodobacter</taxon>
    </lineage>
</organism>
<dbReference type="AlphaFoldDB" id="C8S1K9"/>
<protein>
    <recommendedName>
        <fullName evidence="4">DUF304 domain-containing protein</fullName>
    </recommendedName>
</protein>
<evidence type="ECO:0000256" key="1">
    <source>
        <dbReference type="SAM" id="Phobius"/>
    </source>
</evidence>
<gene>
    <name evidence="2" type="ORF">Rsw2DRAFT_1937</name>
</gene>
<dbReference type="Proteomes" id="UP000010121">
    <property type="component" value="Unassembled WGS sequence"/>
</dbReference>
<keyword evidence="1" id="KW-0472">Membrane</keyword>
<name>C8S1K9_9RHOB</name>
<keyword evidence="1" id="KW-1133">Transmembrane helix</keyword>
<evidence type="ECO:0000313" key="2">
    <source>
        <dbReference type="EMBL" id="EEW25182.1"/>
    </source>
</evidence>
<dbReference type="eggNOG" id="ENOG5030R84">
    <property type="taxonomic scope" value="Bacteria"/>
</dbReference>
<dbReference type="RefSeq" id="WP_008030424.1">
    <property type="nucleotide sequence ID" value="NZ_ACYY01000011.1"/>
</dbReference>
<proteinExistence type="predicted"/>
<keyword evidence="3" id="KW-1185">Reference proteome</keyword>
<keyword evidence="1" id="KW-0812">Transmembrane</keyword>
<feature type="transmembrane region" description="Helical" evidence="1">
    <location>
        <begin position="63"/>
        <end position="87"/>
    </location>
</feature>